<proteinExistence type="predicted"/>
<evidence type="ECO:0008006" key="3">
    <source>
        <dbReference type="Google" id="ProtNLM"/>
    </source>
</evidence>
<keyword evidence="2" id="KW-1185">Reference proteome</keyword>
<protein>
    <recommendedName>
        <fullName evidence="3">IS1380 family transposase</fullName>
    </recommendedName>
</protein>
<sequence>MKSSHSSAATFAAFDDPNLLAYGGLAPAVRLAERCGLPGLVRARVRLDEAGNGAGAAPDAKVMSLVAAMLAGAESIDDTDVLRHGAMRRAFTGMHAPSTLGSFLRAFTWGHVRQLQSAARVFTCQLSGHCNLLPGSDQVVYLDIDSKVKQVYGAMKNELRA</sequence>
<accession>A0ABV1X4K4</accession>
<dbReference type="Proteomes" id="UP001474181">
    <property type="component" value="Unassembled WGS sequence"/>
</dbReference>
<evidence type="ECO:0000313" key="2">
    <source>
        <dbReference type="Proteomes" id="UP001474181"/>
    </source>
</evidence>
<reference evidence="1 2" key="1">
    <citation type="submission" date="2024-06" db="EMBL/GenBank/DDBJ databases">
        <title>The Natural Products Discovery Center: Release of the First 8490 Sequenced Strains for Exploring Actinobacteria Biosynthetic Diversity.</title>
        <authorList>
            <person name="Kalkreuter E."/>
            <person name="Kautsar S.A."/>
            <person name="Yang D."/>
            <person name="Bader C.D."/>
            <person name="Teijaro C.N."/>
            <person name="Fluegel L."/>
            <person name="Davis C.M."/>
            <person name="Simpson J.R."/>
            <person name="Lauterbach L."/>
            <person name="Steele A.D."/>
            <person name="Gui C."/>
            <person name="Meng S."/>
            <person name="Li G."/>
            <person name="Viehrig K."/>
            <person name="Ye F."/>
            <person name="Su P."/>
            <person name="Kiefer A.F."/>
            <person name="Nichols A."/>
            <person name="Cepeda A.J."/>
            <person name="Yan W."/>
            <person name="Fan B."/>
            <person name="Jiang Y."/>
            <person name="Adhikari A."/>
            <person name="Zheng C.-J."/>
            <person name="Schuster L."/>
            <person name="Cowan T.M."/>
            <person name="Smanski M.J."/>
            <person name="Chevrette M.G."/>
            <person name="De Carvalho L.P.S."/>
            <person name="Shen B."/>
        </authorList>
    </citation>
    <scope>NUCLEOTIDE SEQUENCE [LARGE SCALE GENOMIC DNA]</scope>
    <source>
        <strain evidence="1 2">NPDC000234</strain>
    </source>
</reference>
<evidence type="ECO:0000313" key="1">
    <source>
        <dbReference type="EMBL" id="MER7183937.1"/>
    </source>
</evidence>
<dbReference type="EMBL" id="JBEPEK010000286">
    <property type="protein sequence ID" value="MER7183937.1"/>
    <property type="molecule type" value="Genomic_DNA"/>
</dbReference>
<name>A0ABV1X4K4_9ACTN</name>
<gene>
    <name evidence="1" type="ORF">ABT404_31460</name>
</gene>
<organism evidence="1 2">
    <name type="scientific">Streptomyces hyaluromycini</name>
    <dbReference type="NCBI Taxonomy" id="1377993"/>
    <lineage>
        <taxon>Bacteria</taxon>
        <taxon>Bacillati</taxon>
        <taxon>Actinomycetota</taxon>
        <taxon>Actinomycetes</taxon>
        <taxon>Kitasatosporales</taxon>
        <taxon>Streptomycetaceae</taxon>
        <taxon>Streptomyces</taxon>
    </lineage>
</organism>
<comment type="caution">
    <text evidence="1">The sequence shown here is derived from an EMBL/GenBank/DDBJ whole genome shotgun (WGS) entry which is preliminary data.</text>
</comment>